<keyword evidence="3" id="KW-1185">Reference proteome</keyword>
<keyword evidence="1" id="KW-1133">Transmembrane helix</keyword>
<dbReference type="AlphaFoldDB" id="I7LXW0"/>
<evidence type="ECO:0000313" key="3">
    <source>
        <dbReference type="Proteomes" id="UP000009168"/>
    </source>
</evidence>
<feature type="transmembrane region" description="Helical" evidence="1">
    <location>
        <begin position="30"/>
        <end position="52"/>
    </location>
</feature>
<dbReference type="GeneID" id="7836718"/>
<feature type="transmembrane region" description="Helical" evidence="1">
    <location>
        <begin position="151"/>
        <end position="168"/>
    </location>
</feature>
<protein>
    <submittedName>
        <fullName evidence="2">Transmembrane protein, putative</fullName>
    </submittedName>
</protein>
<evidence type="ECO:0000313" key="2">
    <source>
        <dbReference type="EMBL" id="EAS06297.2"/>
    </source>
</evidence>
<feature type="transmembrane region" description="Helical" evidence="1">
    <location>
        <begin position="180"/>
        <end position="198"/>
    </location>
</feature>
<dbReference type="InParanoid" id="I7LXW0"/>
<name>I7LXW0_TETTS</name>
<sequence length="207" mass="25007">MELFQQAVKALEPYKYENDWSKTFRYYNDMFWYTYSLAGLVPLLVISLYRFFNPLQNEKSLQDQPNFKKTKGYFLVKSLTFYAFYYYILDIIITAVDGSYTNVCRFAFLSHHIPSIPLLYYINCLNYMPWWTIIVAAWHALLIAFPDIQLLNYPYLAIIFYFHYMIFYKEPYCTIGVFKSIQKVFPFMYVALIIIWWTDCKNLLPFI</sequence>
<proteinExistence type="predicted"/>
<reference evidence="3" key="1">
    <citation type="journal article" date="2006" name="PLoS Biol.">
        <title>Macronuclear genome sequence of the ciliate Tetrahymena thermophila, a model eukaryote.</title>
        <authorList>
            <person name="Eisen J.A."/>
            <person name="Coyne R.S."/>
            <person name="Wu M."/>
            <person name="Wu D."/>
            <person name="Thiagarajan M."/>
            <person name="Wortman J.R."/>
            <person name="Badger J.H."/>
            <person name="Ren Q."/>
            <person name="Amedeo P."/>
            <person name="Jones K.M."/>
            <person name="Tallon L.J."/>
            <person name="Delcher A.L."/>
            <person name="Salzberg S.L."/>
            <person name="Silva J.C."/>
            <person name="Haas B.J."/>
            <person name="Majoros W.H."/>
            <person name="Farzad M."/>
            <person name="Carlton J.M."/>
            <person name="Smith R.K. Jr."/>
            <person name="Garg J."/>
            <person name="Pearlman R.E."/>
            <person name="Karrer K.M."/>
            <person name="Sun L."/>
            <person name="Manning G."/>
            <person name="Elde N.C."/>
            <person name="Turkewitz A.P."/>
            <person name="Asai D.J."/>
            <person name="Wilkes D.E."/>
            <person name="Wang Y."/>
            <person name="Cai H."/>
            <person name="Collins K."/>
            <person name="Stewart B.A."/>
            <person name="Lee S.R."/>
            <person name="Wilamowska K."/>
            <person name="Weinberg Z."/>
            <person name="Ruzzo W.L."/>
            <person name="Wloga D."/>
            <person name="Gaertig J."/>
            <person name="Frankel J."/>
            <person name="Tsao C.-C."/>
            <person name="Gorovsky M.A."/>
            <person name="Keeling P.J."/>
            <person name="Waller R.F."/>
            <person name="Patron N.J."/>
            <person name="Cherry J.M."/>
            <person name="Stover N.A."/>
            <person name="Krieger C.J."/>
            <person name="del Toro C."/>
            <person name="Ryder H.F."/>
            <person name="Williamson S.C."/>
            <person name="Barbeau R.A."/>
            <person name="Hamilton E.P."/>
            <person name="Orias E."/>
        </authorList>
    </citation>
    <scope>NUCLEOTIDE SEQUENCE [LARGE SCALE GENOMIC DNA]</scope>
    <source>
        <strain evidence="3">SB210</strain>
    </source>
</reference>
<gene>
    <name evidence="2" type="ORF">TTHERM_00329770</name>
</gene>
<dbReference type="Proteomes" id="UP000009168">
    <property type="component" value="Unassembled WGS sequence"/>
</dbReference>
<accession>I7LXW0</accession>
<feature type="transmembrane region" description="Helical" evidence="1">
    <location>
        <begin position="73"/>
        <end position="93"/>
    </location>
</feature>
<keyword evidence="1 2" id="KW-0812">Transmembrane</keyword>
<dbReference type="KEGG" id="tet:TTHERM_00329770"/>
<dbReference type="RefSeq" id="XP_001026542.2">
    <property type="nucleotide sequence ID" value="XM_001026542.2"/>
</dbReference>
<keyword evidence="1" id="KW-0472">Membrane</keyword>
<dbReference type="EMBL" id="GG662299">
    <property type="protein sequence ID" value="EAS06297.2"/>
    <property type="molecule type" value="Genomic_DNA"/>
</dbReference>
<evidence type="ECO:0000256" key="1">
    <source>
        <dbReference type="SAM" id="Phobius"/>
    </source>
</evidence>
<feature type="transmembrane region" description="Helical" evidence="1">
    <location>
        <begin position="127"/>
        <end position="145"/>
    </location>
</feature>
<organism evidence="2 3">
    <name type="scientific">Tetrahymena thermophila (strain SB210)</name>
    <dbReference type="NCBI Taxonomy" id="312017"/>
    <lineage>
        <taxon>Eukaryota</taxon>
        <taxon>Sar</taxon>
        <taxon>Alveolata</taxon>
        <taxon>Ciliophora</taxon>
        <taxon>Intramacronucleata</taxon>
        <taxon>Oligohymenophorea</taxon>
        <taxon>Hymenostomatida</taxon>
        <taxon>Tetrahymenina</taxon>
        <taxon>Tetrahymenidae</taxon>
        <taxon>Tetrahymena</taxon>
    </lineage>
</organism>
<dbReference type="OrthoDB" id="282486at2759"/>